<evidence type="ECO:0000313" key="2">
    <source>
        <dbReference type="Proteomes" id="UP001732700"/>
    </source>
</evidence>
<name>A0ACD5Y3P5_AVESA</name>
<sequence>MQPPSYIYSNASHVRPVVALQIKSHHRKMSSRSVQYWALTTLILLSASCKAKAGKVPALIVFGDSTVDAGNNDYIPTIVRANFPPYGRDFDGGVATGRFSNGRLITDFLSGALGLPSSVPAYLDGSYTIDQLATGVSFASGATGLDALTAKLSSVIPLSQQLEYFKEYKERLKVAKGEAVADKIIAEALYIFSIGTNDFMLNYFAVPLRAAEYTPKEYATYLVGLAETAVRDVHELGARKVIFTGIPSFGCLPAMRTTNRDAPGECNDEYNRAVLRYNAEIQAAMGTLDGELGAGAQVVYSNVYDELYDIIASPSEYGFENAGQGCCGTGVIEVSVLCVVDAELTCQDADEYVFFDAIHPSQRAYKILAEGIIKTALQVIR</sequence>
<accession>A0ACD5Y3P5</accession>
<dbReference type="Proteomes" id="UP001732700">
    <property type="component" value="Chromosome 5C"/>
</dbReference>
<protein>
    <submittedName>
        <fullName evidence="1">Uncharacterized protein</fullName>
    </submittedName>
</protein>
<proteinExistence type="predicted"/>
<evidence type="ECO:0000313" key="1">
    <source>
        <dbReference type="EnsemblPlants" id="AVESA.00010b.r2.5CG0898030.1.CDS"/>
    </source>
</evidence>
<reference evidence="1" key="1">
    <citation type="submission" date="2021-05" db="EMBL/GenBank/DDBJ databases">
        <authorList>
            <person name="Scholz U."/>
            <person name="Mascher M."/>
            <person name="Fiebig A."/>
        </authorList>
    </citation>
    <scope>NUCLEOTIDE SEQUENCE [LARGE SCALE GENOMIC DNA]</scope>
</reference>
<dbReference type="EnsemblPlants" id="AVESA.00010b.r2.5CG0898030.1">
    <property type="protein sequence ID" value="AVESA.00010b.r2.5CG0898030.1.CDS"/>
    <property type="gene ID" value="AVESA.00010b.r2.5CG0898030"/>
</dbReference>
<keyword evidence="2" id="KW-1185">Reference proteome</keyword>
<organism evidence="1 2">
    <name type="scientific">Avena sativa</name>
    <name type="common">Oat</name>
    <dbReference type="NCBI Taxonomy" id="4498"/>
    <lineage>
        <taxon>Eukaryota</taxon>
        <taxon>Viridiplantae</taxon>
        <taxon>Streptophyta</taxon>
        <taxon>Embryophyta</taxon>
        <taxon>Tracheophyta</taxon>
        <taxon>Spermatophyta</taxon>
        <taxon>Magnoliopsida</taxon>
        <taxon>Liliopsida</taxon>
        <taxon>Poales</taxon>
        <taxon>Poaceae</taxon>
        <taxon>BOP clade</taxon>
        <taxon>Pooideae</taxon>
        <taxon>Poodae</taxon>
        <taxon>Poeae</taxon>
        <taxon>Poeae Chloroplast Group 1 (Aveneae type)</taxon>
        <taxon>Aveninae</taxon>
        <taxon>Avena</taxon>
    </lineage>
</organism>
<reference evidence="1" key="2">
    <citation type="submission" date="2025-09" db="UniProtKB">
        <authorList>
            <consortium name="EnsemblPlants"/>
        </authorList>
    </citation>
    <scope>IDENTIFICATION</scope>
</reference>